<proteinExistence type="inferred from homology"/>
<name>A0A4D6WN25_9FLOR</name>
<evidence type="ECO:0000256" key="4">
    <source>
        <dbReference type="ARBA" id="ARBA00022982"/>
    </source>
</evidence>
<dbReference type="GO" id="GO:0042651">
    <property type="term" value="C:thylakoid membrane"/>
    <property type="evidence" value="ECO:0007669"/>
    <property type="project" value="UniProtKB-UniRule"/>
</dbReference>
<geneLocation type="plastid" evidence="9"/>
<sequence length="32" mass="3486">MESEIFSTAIISSMLILLGLALGFFLLKIQGE</sequence>
<dbReference type="NCBIfam" id="NF008826">
    <property type="entry name" value="PRK11876.1-2"/>
    <property type="match status" value="1"/>
</dbReference>
<keyword evidence="9" id="KW-0934">Plastid</keyword>
<dbReference type="AlphaFoldDB" id="A0A4D6WN25"/>
<evidence type="ECO:0000256" key="1">
    <source>
        <dbReference type="ARBA" id="ARBA00004167"/>
    </source>
</evidence>
<comment type="function">
    <text evidence="7">Component of the cytochrome b6-f complex, which mediates electron transfer between photosystem II (PSII) and photosystem I (PSI), cyclic electron flow around PSI, and state transitions.</text>
</comment>
<evidence type="ECO:0000313" key="9">
    <source>
        <dbReference type="EMBL" id="QCI05089.1"/>
    </source>
</evidence>
<dbReference type="GO" id="GO:0009512">
    <property type="term" value="C:cytochrome b6f complex"/>
    <property type="evidence" value="ECO:0007669"/>
    <property type="project" value="InterPro"/>
</dbReference>
<dbReference type="SUPFAM" id="SSF103441">
    <property type="entry name" value="PetM subunit of the cytochrome b6f complex"/>
    <property type="match status" value="1"/>
</dbReference>
<keyword evidence="5 7" id="KW-1133">Transmembrane helix</keyword>
<protein>
    <recommendedName>
        <fullName evidence="7">Cytochrome b6-f complex subunit 7</fullName>
    </recommendedName>
    <alternativeName>
        <fullName evidence="7">Cytochrome b6-f complex subunit PetM</fullName>
    </alternativeName>
    <alternativeName>
        <fullName evidence="7">Cytochrome b6-f complex subunit VII</fullName>
    </alternativeName>
</protein>
<comment type="subcellular location">
    <subcellularLocation>
        <location evidence="7">Cellular thylakoid membrane</location>
        <topology evidence="7">Single-pass membrane protein</topology>
    </subcellularLocation>
    <subcellularLocation>
        <location evidence="1">Membrane</location>
        <topology evidence="1">Single-pass membrane protein</topology>
    </subcellularLocation>
</comment>
<keyword evidence="2 7" id="KW-0813">Transport</keyword>
<comment type="similarity">
    <text evidence="7">Belongs to the PetM family.</text>
</comment>
<dbReference type="GO" id="GO:0009055">
    <property type="term" value="F:electron transfer activity"/>
    <property type="evidence" value="ECO:0007669"/>
    <property type="project" value="UniProtKB-UniRule"/>
</dbReference>
<dbReference type="Pfam" id="PF08041">
    <property type="entry name" value="PetM"/>
    <property type="match status" value="1"/>
</dbReference>
<dbReference type="HAMAP" id="MF_00396">
    <property type="entry name" value="Cytb6_f_PetM"/>
    <property type="match status" value="1"/>
</dbReference>
<accession>A0A4D6WN25</accession>
<evidence type="ECO:0000256" key="3">
    <source>
        <dbReference type="ARBA" id="ARBA00022692"/>
    </source>
</evidence>
<evidence type="ECO:0000256" key="5">
    <source>
        <dbReference type="ARBA" id="ARBA00022989"/>
    </source>
</evidence>
<dbReference type="GO" id="GO:0015979">
    <property type="term" value="P:photosynthesis"/>
    <property type="evidence" value="ECO:0007669"/>
    <property type="project" value="UniProtKB-KW"/>
</dbReference>
<keyword evidence="6 7" id="KW-0472">Membrane</keyword>
<evidence type="ECO:0000256" key="7">
    <source>
        <dbReference type="HAMAP-Rule" id="MF_00396"/>
    </source>
</evidence>
<keyword evidence="7" id="KW-0602">Photosynthesis</keyword>
<dbReference type="EMBL" id="MK814616">
    <property type="protein sequence ID" value="QCI05089.1"/>
    <property type="molecule type" value="Genomic_DNA"/>
</dbReference>
<comment type="subunit">
    <text evidence="7">The 4 large subunits of the cytochrome b6-f complex are cytochrome b6, subunit IV (17 kDa polypeptide, PetD), cytochrome f and the Rieske protein, while the 4 small subunits are PetG, PetL, PetM and PetN. The complex functions as a dimer.</text>
</comment>
<evidence type="ECO:0000256" key="2">
    <source>
        <dbReference type="ARBA" id="ARBA00022448"/>
    </source>
</evidence>
<evidence type="ECO:0000256" key="8">
    <source>
        <dbReference type="SAM" id="Phobius"/>
    </source>
</evidence>
<reference evidence="9" key="1">
    <citation type="journal article" date="2019" name="Mol. Phylogenet. Evol.">
        <title>Morphological evolution and classification of the red algal order Ceramiales inferred using plastid phylogenomics.</title>
        <authorList>
            <person name="Diaz-Tapia P."/>
            <person name="Pasella M.M."/>
            <person name="Verbruggen H."/>
            <person name="Maggs C.A."/>
        </authorList>
    </citation>
    <scope>NUCLEOTIDE SEQUENCE</scope>
    <source>
        <strain evidence="9">PD2927</strain>
    </source>
</reference>
<dbReference type="InterPro" id="IPR012595">
    <property type="entry name" value="PetM_cyt_b6/f_cplx_su7"/>
</dbReference>
<evidence type="ECO:0000256" key="6">
    <source>
        <dbReference type="ARBA" id="ARBA00023136"/>
    </source>
</evidence>
<reference evidence="9" key="2">
    <citation type="submission" date="2019-04" db="EMBL/GenBank/DDBJ databases">
        <authorList>
            <person name="Pasella M."/>
        </authorList>
    </citation>
    <scope>NUCLEOTIDE SEQUENCE</scope>
    <source>
        <strain evidence="9">PD2927</strain>
    </source>
</reference>
<organism evidence="9">
    <name type="scientific">Callithamnion tetricum</name>
    <dbReference type="NCBI Taxonomy" id="193179"/>
    <lineage>
        <taxon>Eukaryota</taxon>
        <taxon>Rhodophyta</taxon>
        <taxon>Florideophyceae</taxon>
        <taxon>Rhodymeniophycidae</taxon>
        <taxon>Ceramiales</taxon>
        <taxon>Callithamniaceae</taxon>
        <taxon>Callithamnion</taxon>
    </lineage>
</organism>
<keyword evidence="3 7" id="KW-0812">Transmembrane</keyword>
<gene>
    <name evidence="7 9" type="primary">petM</name>
</gene>
<feature type="transmembrane region" description="Helical" evidence="8">
    <location>
        <begin position="6"/>
        <end position="27"/>
    </location>
</feature>
<keyword evidence="7" id="KW-0793">Thylakoid</keyword>
<keyword evidence="4 7" id="KW-0249">Electron transport</keyword>